<dbReference type="Gene3D" id="3.40.50.1820">
    <property type="entry name" value="alpha/beta hydrolase"/>
    <property type="match status" value="1"/>
</dbReference>
<dbReference type="Proteomes" id="UP000001307">
    <property type="component" value="Unassembled WGS sequence"/>
</dbReference>
<evidence type="ECO:0000256" key="1">
    <source>
        <dbReference type="SAM" id="MobiDB-lite"/>
    </source>
</evidence>
<keyword evidence="3" id="KW-1185">Reference proteome</keyword>
<evidence type="ECO:0000313" key="3">
    <source>
        <dbReference type="Proteomes" id="UP000001307"/>
    </source>
</evidence>
<dbReference type="Pfam" id="PF10142">
    <property type="entry name" value="PhoPQ_related"/>
    <property type="match status" value="1"/>
</dbReference>
<proteinExistence type="predicted"/>
<sequence length="612" mass="69491">MGQMEPRKRRCLCIALTCVLILIFILAGTLCGIFIPKLLVSSAPENVEVTSARSPIEASSTSTVASTVSSIESEQFTEAETTTSTVTTEGTTSTTTTTTTSTTTTTAFPTTTSTAPELEAGKPLLDFLELSEDALQIEYLDSMDTAQSRVHIVNITTGTWIFGDVENSWSHFLVVFVPKYREQNLDGNGFFYSTEGPADGSDMLLSIEAEFMKGLAERTGSVTALLYGNPPSPLRHSGSSLNETEEVFFGNQILALSWDYARKAVPVDPSKNVIFPILRSVLRSLDAVANIVAEKDELPVPITSFCVMSEVPFVAWLAGLDPRVKCAIPILTDLVNGTAQFERQYRSMAGWSHHWAGFGDLFDDLGSRELWEVLRHVDPIYQPWRFNHTVLMLRAGNDEASVPDATYDFFEKMNKKQKIYLRSLPNSLHEIDERFRNTIEGFYVAQRSQNKESPLPNLNWTLVATDEQNEIVVSSDRRPSRVTVWMSETQNRNKKDFRLLKLDKDGVTAQNSQYLPFKEPPHLEDISFDFARFRRQATYSQLYTYRASFELPPTGFWKAYFIELEFVGRWSSQIYTTETNVIPARLPWRGCWQFQRKKHFYDCEKKYERRFL</sequence>
<dbReference type="OrthoDB" id="2020542at2759"/>
<feature type="region of interest" description="Disordered" evidence="1">
    <location>
        <begin position="67"/>
        <end position="115"/>
    </location>
</feature>
<dbReference type="PANTHER" id="PTHR31497">
    <property type="entry name" value="AUTOCRINE PROLIFERATION REPRESSOR PROTEIN A"/>
    <property type="match status" value="1"/>
</dbReference>
<reference evidence="2" key="1">
    <citation type="journal article" date="2010" name="Science">
        <title>Plasticity of animal genome architecture unmasked by rapid evolution of a pelagic tunicate.</title>
        <authorList>
            <person name="Denoeud F."/>
            <person name="Henriet S."/>
            <person name="Mungpakdee S."/>
            <person name="Aury J.M."/>
            <person name="Da Silva C."/>
            <person name="Brinkmann H."/>
            <person name="Mikhaleva J."/>
            <person name="Olsen L.C."/>
            <person name="Jubin C."/>
            <person name="Canestro C."/>
            <person name="Bouquet J.M."/>
            <person name="Danks G."/>
            <person name="Poulain J."/>
            <person name="Campsteijn C."/>
            <person name="Adamski M."/>
            <person name="Cross I."/>
            <person name="Yadetie F."/>
            <person name="Muffato M."/>
            <person name="Louis A."/>
            <person name="Butcher S."/>
            <person name="Tsagkogeorga G."/>
            <person name="Konrad A."/>
            <person name="Singh S."/>
            <person name="Jensen M.F."/>
            <person name="Cong E.H."/>
            <person name="Eikeseth-Otteraa H."/>
            <person name="Noel B."/>
            <person name="Anthouard V."/>
            <person name="Porcel B.M."/>
            <person name="Kachouri-Lafond R."/>
            <person name="Nishino A."/>
            <person name="Ugolini M."/>
            <person name="Chourrout P."/>
            <person name="Nishida H."/>
            <person name="Aasland R."/>
            <person name="Huzurbazar S."/>
            <person name="Westhof E."/>
            <person name="Delsuc F."/>
            <person name="Lehrach H."/>
            <person name="Reinhardt R."/>
            <person name="Weissenbach J."/>
            <person name="Roy S.W."/>
            <person name="Artiguenave F."/>
            <person name="Postlethwait J.H."/>
            <person name="Manak J.R."/>
            <person name="Thompson E.M."/>
            <person name="Jaillon O."/>
            <person name="Du Pasquier L."/>
            <person name="Boudinot P."/>
            <person name="Liberles D.A."/>
            <person name="Volff J.N."/>
            <person name="Philippe H."/>
            <person name="Lenhard B."/>
            <person name="Roest Crollius H."/>
            <person name="Wincker P."/>
            <person name="Chourrout D."/>
        </authorList>
    </citation>
    <scope>NUCLEOTIDE SEQUENCE [LARGE SCALE GENOMIC DNA]</scope>
</reference>
<name>E4X0K7_OIKDI</name>
<protein>
    <submittedName>
        <fullName evidence="2">Uncharacterized protein</fullName>
    </submittedName>
</protein>
<gene>
    <name evidence="2" type="ORF">GSOID_T00015244001</name>
</gene>
<dbReference type="AlphaFoldDB" id="E4X0K7"/>
<dbReference type="PANTHER" id="PTHR31497:SF0">
    <property type="entry name" value="AUTOCRINE PROLIFERATION REPRESSOR PROTEIN A"/>
    <property type="match status" value="1"/>
</dbReference>
<evidence type="ECO:0000313" key="2">
    <source>
        <dbReference type="EMBL" id="CBY23306.1"/>
    </source>
</evidence>
<dbReference type="InterPro" id="IPR029058">
    <property type="entry name" value="AB_hydrolase_fold"/>
</dbReference>
<dbReference type="InterPro" id="IPR009199">
    <property type="entry name" value="PhoPQ-act_pathogen-rel_PqaA"/>
</dbReference>
<dbReference type="EMBL" id="FN653020">
    <property type="protein sequence ID" value="CBY23306.1"/>
    <property type="molecule type" value="Genomic_DNA"/>
</dbReference>
<organism evidence="2">
    <name type="scientific">Oikopleura dioica</name>
    <name type="common">Tunicate</name>
    <dbReference type="NCBI Taxonomy" id="34765"/>
    <lineage>
        <taxon>Eukaryota</taxon>
        <taxon>Metazoa</taxon>
        <taxon>Chordata</taxon>
        <taxon>Tunicata</taxon>
        <taxon>Appendicularia</taxon>
        <taxon>Copelata</taxon>
        <taxon>Oikopleuridae</taxon>
        <taxon>Oikopleura</taxon>
    </lineage>
</organism>
<dbReference type="InParanoid" id="E4X0K7"/>
<accession>E4X0K7</accession>